<dbReference type="PROSITE" id="PS51186">
    <property type="entry name" value="GNAT"/>
    <property type="match status" value="1"/>
</dbReference>
<dbReference type="RefSeq" id="WP_273639515.1">
    <property type="nucleotide sequence ID" value="NZ_JAQQXP010000001.1"/>
</dbReference>
<dbReference type="PANTHER" id="PTHR43441:SF2">
    <property type="entry name" value="FAMILY ACETYLTRANSFERASE, PUTATIVE (AFU_ORTHOLOGUE AFUA_7G00850)-RELATED"/>
    <property type="match status" value="1"/>
</dbReference>
<dbReference type="InterPro" id="IPR051908">
    <property type="entry name" value="Ribosomal_N-acetyltransferase"/>
</dbReference>
<evidence type="ECO:0000259" key="1">
    <source>
        <dbReference type="PROSITE" id="PS51186"/>
    </source>
</evidence>
<dbReference type="SUPFAM" id="SSF55729">
    <property type="entry name" value="Acyl-CoA N-acyltransferases (Nat)"/>
    <property type="match status" value="1"/>
</dbReference>
<organism evidence="2 3">
    <name type="scientific">Alteromonas gilva</name>
    <dbReference type="NCBI Taxonomy" id="2987522"/>
    <lineage>
        <taxon>Bacteria</taxon>
        <taxon>Pseudomonadati</taxon>
        <taxon>Pseudomonadota</taxon>
        <taxon>Gammaproteobacteria</taxon>
        <taxon>Alteromonadales</taxon>
        <taxon>Alteromonadaceae</taxon>
        <taxon>Alteromonas/Salinimonas group</taxon>
        <taxon>Alteromonas</taxon>
    </lineage>
</organism>
<evidence type="ECO:0000313" key="2">
    <source>
        <dbReference type="EMBL" id="MDC8830593.1"/>
    </source>
</evidence>
<keyword evidence="3" id="KW-1185">Reference proteome</keyword>
<dbReference type="Proteomes" id="UP001218788">
    <property type="component" value="Unassembled WGS sequence"/>
</dbReference>
<feature type="domain" description="N-acetyltransferase" evidence="1">
    <location>
        <begin position="18"/>
        <end position="169"/>
    </location>
</feature>
<reference evidence="2 3" key="1">
    <citation type="submission" date="2022-10" db="EMBL/GenBank/DDBJ databases">
        <title>Alteromonas sp. chi3 Genome sequencing.</title>
        <authorList>
            <person name="Park S."/>
        </authorList>
    </citation>
    <scope>NUCLEOTIDE SEQUENCE [LARGE SCALE GENOMIC DNA]</scope>
    <source>
        <strain evidence="3">chi3</strain>
    </source>
</reference>
<dbReference type="InterPro" id="IPR000182">
    <property type="entry name" value="GNAT_dom"/>
</dbReference>
<dbReference type="CDD" id="cd04301">
    <property type="entry name" value="NAT_SF"/>
    <property type="match status" value="1"/>
</dbReference>
<dbReference type="InterPro" id="IPR016181">
    <property type="entry name" value="Acyl_CoA_acyltransferase"/>
</dbReference>
<sequence>MTDKGPVKIIRAHKKYAPMLAEAGKIAQPSVKPWMGSELVPTTLRNAEHTLDAIEHQRRIGYGIVYLLIWDDQCLGMGLLNYIHPVHLNASLGLWLTPDSRGKGLGITLCKRLIEVAEETLRLHRLEYFTLPDNQPSIKLARALGAQKEGVCKRRILNQDALLFSLVLPAANSQQ</sequence>
<proteinExistence type="predicted"/>
<gene>
    <name evidence="2" type="ORF">OIK42_07450</name>
</gene>
<dbReference type="EMBL" id="JAQQXP010000001">
    <property type="protein sequence ID" value="MDC8830593.1"/>
    <property type="molecule type" value="Genomic_DNA"/>
</dbReference>
<protein>
    <submittedName>
        <fullName evidence="2">GNAT family N-acetyltransferase</fullName>
    </submittedName>
</protein>
<dbReference type="PANTHER" id="PTHR43441">
    <property type="entry name" value="RIBOSOMAL-PROTEIN-SERINE ACETYLTRANSFERASE"/>
    <property type="match status" value="1"/>
</dbReference>
<dbReference type="Pfam" id="PF13302">
    <property type="entry name" value="Acetyltransf_3"/>
    <property type="match status" value="1"/>
</dbReference>
<evidence type="ECO:0000313" key="3">
    <source>
        <dbReference type="Proteomes" id="UP001218788"/>
    </source>
</evidence>
<comment type="caution">
    <text evidence="2">The sequence shown here is derived from an EMBL/GenBank/DDBJ whole genome shotgun (WGS) entry which is preliminary data.</text>
</comment>
<name>A0ABT5L136_9ALTE</name>
<accession>A0ABT5L136</accession>
<dbReference type="Gene3D" id="3.40.630.30">
    <property type="match status" value="1"/>
</dbReference>